<dbReference type="InterPro" id="IPR000726">
    <property type="entry name" value="Glyco_hydro_19_cat"/>
</dbReference>
<accession>A0A1X0QLL2</accession>
<proteinExistence type="predicted"/>
<dbReference type="SUPFAM" id="SSF53955">
    <property type="entry name" value="Lysozyme-like"/>
    <property type="match status" value="1"/>
</dbReference>
<dbReference type="CDD" id="cd00325">
    <property type="entry name" value="chitinase_GH19"/>
    <property type="match status" value="1"/>
</dbReference>
<gene>
    <name evidence="2" type="ORF">A0H76_2935</name>
</gene>
<dbReference type="GO" id="GO:0006032">
    <property type="term" value="P:chitin catabolic process"/>
    <property type="evidence" value="ECO:0007669"/>
    <property type="project" value="InterPro"/>
</dbReference>
<dbReference type="VEuPathDB" id="MicrosporidiaDB:A0H76_2935"/>
<dbReference type="PANTHER" id="PTHR22595:SF194">
    <property type="entry name" value="CHITINASE FAMILY PROTEIN"/>
    <property type="match status" value="1"/>
</dbReference>
<comment type="caution">
    <text evidence="2">The sequence shown here is derived from an EMBL/GenBank/DDBJ whole genome shotgun (WGS) entry which is preliminary data.</text>
</comment>
<evidence type="ECO:0000259" key="1">
    <source>
        <dbReference type="Pfam" id="PF00182"/>
    </source>
</evidence>
<dbReference type="GO" id="GO:0016998">
    <property type="term" value="P:cell wall macromolecule catabolic process"/>
    <property type="evidence" value="ECO:0007669"/>
    <property type="project" value="InterPro"/>
</dbReference>
<dbReference type="GO" id="GO:0004568">
    <property type="term" value="F:chitinase activity"/>
    <property type="evidence" value="ECO:0007669"/>
    <property type="project" value="InterPro"/>
</dbReference>
<evidence type="ECO:0000313" key="3">
    <source>
        <dbReference type="Proteomes" id="UP000192501"/>
    </source>
</evidence>
<dbReference type="VEuPathDB" id="MicrosporidiaDB:HERIO_272"/>
<dbReference type="Pfam" id="PF00182">
    <property type="entry name" value="Glyco_hydro_19"/>
    <property type="match status" value="1"/>
</dbReference>
<name>A0A1X0QLL2_9MICR</name>
<sequence length="188" mass="21207">MNACSKMGDEPNPEYVDAVAEGINEKSEEELPFDMKVQALGQFGHESGCFKFIEEIDCKDNKCPDKYGADQGAPGKQYYGRGFIQLSWPDNYKAASQAINNDLSFFEQPELVAEPKNAILTSLWFWMERVMTAENVGPEHFGYSTKAINGELECTGQNVDKSKKRYEYYKAFAEELGLEKIADEVGCY</sequence>
<dbReference type="Gene3D" id="1.10.530.10">
    <property type="match status" value="1"/>
</dbReference>
<reference evidence="2 3" key="1">
    <citation type="journal article" date="2017" name="Environ. Microbiol.">
        <title>Decay of the glycolytic pathway and adaptation to intranuclear parasitism within Enterocytozoonidae microsporidia.</title>
        <authorList>
            <person name="Wiredu Boakye D."/>
            <person name="Jaroenlak P."/>
            <person name="Prachumwat A."/>
            <person name="Williams T.A."/>
            <person name="Bateman K.S."/>
            <person name="Itsathitphaisarn O."/>
            <person name="Sritunyalucksana K."/>
            <person name="Paszkiewicz K.H."/>
            <person name="Moore K.A."/>
            <person name="Stentiford G.D."/>
            <person name="Williams B.A."/>
        </authorList>
    </citation>
    <scope>NUCLEOTIDE SEQUENCE [LARGE SCALE GENOMIC DNA]</scope>
    <source>
        <strain evidence="3">canceri</strain>
    </source>
</reference>
<dbReference type="PANTHER" id="PTHR22595">
    <property type="entry name" value="CHITINASE-RELATED"/>
    <property type="match status" value="1"/>
</dbReference>
<evidence type="ECO:0000313" key="2">
    <source>
        <dbReference type="EMBL" id="ORE00649.1"/>
    </source>
</evidence>
<protein>
    <submittedName>
        <fullName evidence="2">Acidic endochitinase</fullName>
    </submittedName>
</protein>
<dbReference type="AlphaFoldDB" id="A0A1X0QLL2"/>
<organism evidence="2 3">
    <name type="scientific">Hepatospora eriocheir</name>
    <dbReference type="NCBI Taxonomy" id="1081669"/>
    <lineage>
        <taxon>Eukaryota</taxon>
        <taxon>Fungi</taxon>
        <taxon>Fungi incertae sedis</taxon>
        <taxon>Microsporidia</taxon>
        <taxon>Hepatosporidae</taxon>
        <taxon>Hepatospora</taxon>
    </lineage>
</organism>
<dbReference type="EMBL" id="LTAI01000002">
    <property type="protein sequence ID" value="ORE00649.1"/>
    <property type="molecule type" value="Genomic_DNA"/>
</dbReference>
<dbReference type="InterPro" id="IPR023346">
    <property type="entry name" value="Lysozyme-like_dom_sf"/>
</dbReference>
<feature type="domain" description="Glycoside hydrolase family 19 catalytic" evidence="1">
    <location>
        <begin position="44"/>
        <end position="128"/>
    </location>
</feature>
<dbReference type="Proteomes" id="UP000192501">
    <property type="component" value="Unassembled WGS sequence"/>
</dbReference>